<protein>
    <submittedName>
        <fullName evidence="7">Multidrug efflux pump subunit AcrA (Membrane-fusion protein)</fullName>
    </submittedName>
</protein>
<dbReference type="InterPro" id="IPR058636">
    <property type="entry name" value="Beta-barrel_YknX"/>
</dbReference>
<keyword evidence="8" id="KW-1185">Reference proteome</keyword>
<dbReference type="GO" id="GO:0030313">
    <property type="term" value="C:cell envelope"/>
    <property type="evidence" value="ECO:0007669"/>
    <property type="project" value="UniProtKB-SubCell"/>
</dbReference>
<dbReference type="RefSeq" id="WP_142712533.1">
    <property type="nucleotide sequence ID" value="NZ_FXTH01000001.1"/>
</dbReference>
<dbReference type="AlphaFoldDB" id="A0A521AC70"/>
<sequence>MSLLKNKKYLIGGGGIVLLFVLWFMLGSESTEAPAIYTTPEQGVFEVNVTTTGELQAKNSTSIRGPEGIREFRIWNVPIQRLIPEGTVVEKGDFVAELDRSEISSNLQDAQLELEEVESQFESAQLDSMLNLSQARDNLINLEYAVEEAEIAVEQSKYESPAVQRQVQIDYERAQRELKQARKNYKTQVRQAEVNLREIQTDLMKERREVQRIQEVMEKFTIYAPENGMVIYKRNRDGSKVTEGSSISAWDPVVAELPDFSVMNSVTYVNEVDIQNIRSGQTVDVGLDAMPEKELTGRVTSVANIGEQRPNSDSKVFQVIVEVNESDTTLRPAMTTSNTINVNKLKNVLHVPLETIHTVDSLNFVFKREGLNVSMQEVILGLMNDNDVVIKEGVSPSDQLYLSTPSDTAGIAKHYLPEEVKQQYREDTLQTDPMDGPAVPEAEEKQPIGEDREQPGMEGVATENTDS</sequence>
<feature type="domain" description="YknX-like beta-barrel" evidence="6">
    <location>
        <begin position="268"/>
        <end position="336"/>
    </location>
</feature>
<dbReference type="Pfam" id="PF25990">
    <property type="entry name" value="Beta-barrel_YknX"/>
    <property type="match status" value="1"/>
</dbReference>
<evidence type="ECO:0000256" key="1">
    <source>
        <dbReference type="ARBA" id="ARBA00004196"/>
    </source>
</evidence>
<feature type="transmembrane region" description="Helical" evidence="5">
    <location>
        <begin position="9"/>
        <end position="26"/>
    </location>
</feature>
<feature type="region of interest" description="Disordered" evidence="4">
    <location>
        <begin position="421"/>
        <end position="467"/>
    </location>
</feature>
<dbReference type="Gene3D" id="2.40.30.170">
    <property type="match status" value="1"/>
</dbReference>
<name>A0A521AC70_9BACT</name>
<feature type="coiled-coil region" evidence="3">
    <location>
        <begin position="100"/>
        <end position="216"/>
    </location>
</feature>
<dbReference type="OrthoDB" id="1522431at2"/>
<dbReference type="PANTHER" id="PTHR32347">
    <property type="entry name" value="EFFLUX SYSTEM COMPONENT YKNX-RELATED"/>
    <property type="match status" value="1"/>
</dbReference>
<evidence type="ECO:0000256" key="5">
    <source>
        <dbReference type="SAM" id="Phobius"/>
    </source>
</evidence>
<evidence type="ECO:0000259" key="6">
    <source>
        <dbReference type="Pfam" id="PF25990"/>
    </source>
</evidence>
<gene>
    <name evidence="7" type="ORF">SAMN06265218_10142</name>
</gene>
<keyword evidence="2 3" id="KW-0175">Coiled coil</keyword>
<proteinExistence type="predicted"/>
<evidence type="ECO:0000313" key="7">
    <source>
        <dbReference type="EMBL" id="SMO32385.1"/>
    </source>
</evidence>
<keyword evidence="5" id="KW-0472">Membrane</keyword>
<evidence type="ECO:0000256" key="3">
    <source>
        <dbReference type="SAM" id="Coils"/>
    </source>
</evidence>
<evidence type="ECO:0000256" key="4">
    <source>
        <dbReference type="SAM" id="MobiDB-lite"/>
    </source>
</evidence>
<dbReference type="Proteomes" id="UP000317593">
    <property type="component" value="Unassembled WGS sequence"/>
</dbReference>
<dbReference type="PANTHER" id="PTHR32347:SF23">
    <property type="entry name" value="BLL5650 PROTEIN"/>
    <property type="match status" value="1"/>
</dbReference>
<keyword evidence="5" id="KW-1133">Transmembrane helix</keyword>
<dbReference type="EMBL" id="FXTH01000001">
    <property type="protein sequence ID" value="SMO32385.1"/>
    <property type="molecule type" value="Genomic_DNA"/>
</dbReference>
<organism evidence="7 8">
    <name type="scientific">Fodinibius sediminis</name>
    <dbReference type="NCBI Taxonomy" id="1214077"/>
    <lineage>
        <taxon>Bacteria</taxon>
        <taxon>Pseudomonadati</taxon>
        <taxon>Balneolota</taxon>
        <taxon>Balneolia</taxon>
        <taxon>Balneolales</taxon>
        <taxon>Balneolaceae</taxon>
        <taxon>Fodinibius</taxon>
    </lineage>
</organism>
<feature type="compositionally biased region" description="Basic and acidic residues" evidence="4">
    <location>
        <begin position="442"/>
        <end position="455"/>
    </location>
</feature>
<evidence type="ECO:0000313" key="8">
    <source>
        <dbReference type="Proteomes" id="UP000317593"/>
    </source>
</evidence>
<accession>A0A521AC70</accession>
<reference evidence="7 8" key="1">
    <citation type="submission" date="2017-05" db="EMBL/GenBank/DDBJ databases">
        <authorList>
            <person name="Varghese N."/>
            <person name="Submissions S."/>
        </authorList>
    </citation>
    <scope>NUCLEOTIDE SEQUENCE [LARGE SCALE GENOMIC DNA]</scope>
    <source>
        <strain evidence="7 8">DSM 21194</strain>
    </source>
</reference>
<comment type="subcellular location">
    <subcellularLocation>
        <location evidence="1">Cell envelope</location>
    </subcellularLocation>
</comment>
<evidence type="ECO:0000256" key="2">
    <source>
        <dbReference type="ARBA" id="ARBA00023054"/>
    </source>
</evidence>
<keyword evidence="5" id="KW-0812">Transmembrane</keyword>
<dbReference type="InterPro" id="IPR050465">
    <property type="entry name" value="UPF0194_transport"/>
</dbReference>